<evidence type="ECO:0000256" key="1">
    <source>
        <dbReference type="ARBA" id="ARBA00004651"/>
    </source>
</evidence>
<name>A0A1Y4LCA1_9FIRM</name>
<proteinExistence type="predicted"/>
<comment type="subcellular location">
    <subcellularLocation>
        <location evidence="1">Cell membrane</location>
        <topology evidence="1">Multi-pass membrane protein</topology>
    </subcellularLocation>
</comment>
<keyword evidence="4 6" id="KW-1133">Transmembrane helix</keyword>
<gene>
    <name evidence="7" type="ORF">B5F17_00170</name>
</gene>
<comment type="caution">
    <text evidence="7">The sequence shown here is derived from an EMBL/GenBank/DDBJ whole genome shotgun (WGS) entry which is preliminary data.</text>
</comment>
<evidence type="ECO:0000256" key="5">
    <source>
        <dbReference type="ARBA" id="ARBA00023136"/>
    </source>
</evidence>
<keyword evidence="2" id="KW-1003">Cell membrane</keyword>
<dbReference type="EMBL" id="NFKK01000001">
    <property type="protein sequence ID" value="OUP54348.1"/>
    <property type="molecule type" value="Genomic_DNA"/>
</dbReference>
<evidence type="ECO:0000256" key="3">
    <source>
        <dbReference type="ARBA" id="ARBA00022692"/>
    </source>
</evidence>
<feature type="transmembrane region" description="Helical" evidence="6">
    <location>
        <begin position="12"/>
        <end position="36"/>
    </location>
</feature>
<accession>A0A1Y4LCA1</accession>
<dbReference type="GO" id="GO:0005886">
    <property type="term" value="C:plasma membrane"/>
    <property type="evidence" value="ECO:0007669"/>
    <property type="project" value="UniProtKB-SubCell"/>
</dbReference>
<reference evidence="8" key="1">
    <citation type="submission" date="2017-04" db="EMBL/GenBank/DDBJ databases">
        <title>Function of individual gut microbiota members based on whole genome sequencing of pure cultures obtained from chicken caecum.</title>
        <authorList>
            <person name="Medvecky M."/>
            <person name="Cejkova D."/>
            <person name="Polansky O."/>
            <person name="Karasova D."/>
            <person name="Kubasova T."/>
            <person name="Cizek A."/>
            <person name="Rychlik I."/>
        </authorList>
    </citation>
    <scope>NUCLEOTIDE SEQUENCE [LARGE SCALE GENOMIC DNA]</scope>
    <source>
        <strain evidence="8">An180</strain>
    </source>
</reference>
<evidence type="ECO:0000256" key="2">
    <source>
        <dbReference type="ARBA" id="ARBA00022475"/>
    </source>
</evidence>
<evidence type="ECO:0000313" key="8">
    <source>
        <dbReference type="Proteomes" id="UP000195897"/>
    </source>
</evidence>
<dbReference type="RefSeq" id="WP_087369712.1">
    <property type="nucleotide sequence ID" value="NZ_NFKK01000001.1"/>
</dbReference>
<organism evidence="7 8">
    <name type="scientific">Butyricicoccus pullicaecorum</name>
    <dbReference type="NCBI Taxonomy" id="501571"/>
    <lineage>
        <taxon>Bacteria</taxon>
        <taxon>Bacillati</taxon>
        <taxon>Bacillota</taxon>
        <taxon>Clostridia</taxon>
        <taxon>Eubacteriales</taxon>
        <taxon>Butyricicoccaceae</taxon>
        <taxon>Butyricicoccus</taxon>
    </lineage>
</organism>
<feature type="transmembrane region" description="Helical" evidence="6">
    <location>
        <begin position="51"/>
        <end position="68"/>
    </location>
</feature>
<protein>
    <recommendedName>
        <fullName evidence="9">Transporter</fullName>
    </recommendedName>
</protein>
<evidence type="ECO:0000313" key="7">
    <source>
        <dbReference type="EMBL" id="OUP54348.1"/>
    </source>
</evidence>
<keyword evidence="3 6" id="KW-0812">Transmembrane</keyword>
<feature type="transmembrane region" description="Helical" evidence="6">
    <location>
        <begin position="99"/>
        <end position="118"/>
    </location>
</feature>
<evidence type="ECO:0008006" key="9">
    <source>
        <dbReference type="Google" id="ProtNLM"/>
    </source>
</evidence>
<dbReference type="AlphaFoldDB" id="A0A1Y4LCA1"/>
<evidence type="ECO:0000256" key="4">
    <source>
        <dbReference type="ARBA" id="ARBA00022989"/>
    </source>
</evidence>
<sequence>MKSNLHSKLYRLVGGLEVIVGICILVAVAAATFGLIADIHIPTIVSSPESLQAYLTTAMTIIIGVEFVKMIFSYNINTVIEVLMLAVARQMVVTHTSPVENLITIVSVSLLFAIRKFLYVPQLDQNKHDIHGSLLPHFMRRALHLDEQKEPEADLGKEESSTHVTQ</sequence>
<dbReference type="Proteomes" id="UP000195897">
    <property type="component" value="Unassembled WGS sequence"/>
</dbReference>
<evidence type="ECO:0000256" key="6">
    <source>
        <dbReference type="SAM" id="Phobius"/>
    </source>
</evidence>
<dbReference type="Pfam" id="PF06146">
    <property type="entry name" value="PsiE"/>
    <property type="match status" value="1"/>
</dbReference>
<keyword evidence="5 6" id="KW-0472">Membrane</keyword>
<dbReference type="InterPro" id="IPR020948">
    <property type="entry name" value="P_starv_induced_PsiE-like"/>
</dbReference>